<proteinExistence type="predicted"/>
<dbReference type="Pfam" id="PF00001">
    <property type="entry name" value="7tm_1"/>
    <property type="match status" value="1"/>
</dbReference>
<dbReference type="PANTHER" id="PTHR45695:SF9">
    <property type="entry name" value="LEUCOKININ RECEPTOR"/>
    <property type="match status" value="1"/>
</dbReference>
<comment type="subcellular location">
    <subcellularLocation>
        <location evidence="1">Membrane</location>
        <topology evidence="1">Multi-pass membrane protein</topology>
    </subcellularLocation>
</comment>
<reference evidence="8" key="1">
    <citation type="submission" date="2020-04" db="EMBL/GenBank/DDBJ databases">
        <authorList>
            <person name="Alioto T."/>
            <person name="Alioto T."/>
            <person name="Gomez Garrido J."/>
        </authorList>
    </citation>
    <scope>NUCLEOTIDE SEQUENCE</scope>
    <source>
        <strain evidence="8">A484AB</strain>
    </source>
</reference>
<name>A0A7D9M5L1_PARCT</name>
<evidence type="ECO:0000256" key="3">
    <source>
        <dbReference type="ARBA" id="ARBA00022989"/>
    </source>
</evidence>
<dbReference type="OrthoDB" id="9445642at2759"/>
<evidence type="ECO:0000256" key="2">
    <source>
        <dbReference type="ARBA" id="ARBA00022692"/>
    </source>
</evidence>
<dbReference type="PRINTS" id="PR00237">
    <property type="entry name" value="GPCRRHODOPSN"/>
</dbReference>
<dbReference type="GO" id="GO:0005886">
    <property type="term" value="C:plasma membrane"/>
    <property type="evidence" value="ECO:0007669"/>
    <property type="project" value="TreeGrafter"/>
</dbReference>
<keyword evidence="2" id="KW-0812">Transmembrane</keyword>
<evidence type="ECO:0000256" key="7">
    <source>
        <dbReference type="ARBA" id="ARBA00023224"/>
    </source>
</evidence>
<keyword evidence="5" id="KW-0472">Membrane</keyword>
<keyword evidence="7" id="KW-0807">Transducer</keyword>
<comment type="caution">
    <text evidence="8">The sequence shown here is derived from an EMBL/GenBank/DDBJ whole genome shotgun (WGS) entry which is preliminary data.</text>
</comment>
<feature type="non-terminal residue" evidence="8">
    <location>
        <position position="1"/>
    </location>
</feature>
<keyword evidence="4" id="KW-0297">G-protein coupled receptor</keyword>
<keyword evidence="3" id="KW-1133">Transmembrane helix</keyword>
<dbReference type="AlphaFoldDB" id="A0A7D9M5L1"/>
<gene>
    <name evidence="8" type="ORF">PACLA_8A031102</name>
</gene>
<dbReference type="EMBL" id="CACRXK020031656">
    <property type="protein sequence ID" value="CAB4043157.1"/>
    <property type="molecule type" value="Genomic_DNA"/>
</dbReference>
<evidence type="ECO:0000313" key="8">
    <source>
        <dbReference type="EMBL" id="CAB4043157.1"/>
    </source>
</evidence>
<evidence type="ECO:0000256" key="4">
    <source>
        <dbReference type="ARBA" id="ARBA00023040"/>
    </source>
</evidence>
<evidence type="ECO:0000256" key="6">
    <source>
        <dbReference type="ARBA" id="ARBA00023170"/>
    </source>
</evidence>
<dbReference type="Proteomes" id="UP001152795">
    <property type="component" value="Unassembled WGS sequence"/>
</dbReference>
<dbReference type="InterPro" id="IPR000276">
    <property type="entry name" value="GPCR_Rhodpsn"/>
</dbReference>
<keyword evidence="6 8" id="KW-0675">Receptor</keyword>
<dbReference type="PROSITE" id="PS50262">
    <property type="entry name" value="G_PROTEIN_RECEP_F1_2"/>
    <property type="match status" value="1"/>
</dbReference>
<dbReference type="GO" id="GO:0004930">
    <property type="term" value="F:G protein-coupled receptor activity"/>
    <property type="evidence" value="ECO:0007669"/>
    <property type="project" value="UniProtKB-KW"/>
</dbReference>
<sequence>KQLLEKLKECVFEMLGDFTQTNISINDTNSSIGGNDTDNAIYNKISAAPLFLSIYAIIFIFAVGGNCLVIWIVATNRKMHEVTINYLLVNLALADLIQT</sequence>
<dbReference type="Gene3D" id="1.20.1070.10">
    <property type="entry name" value="Rhodopsin 7-helix transmembrane proteins"/>
    <property type="match status" value="1"/>
</dbReference>
<evidence type="ECO:0000313" key="9">
    <source>
        <dbReference type="Proteomes" id="UP001152795"/>
    </source>
</evidence>
<organism evidence="8 9">
    <name type="scientific">Paramuricea clavata</name>
    <name type="common">Red gorgonian</name>
    <name type="synonym">Violescent sea-whip</name>
    <dbReference type="NCBI Taxonomy" id="317549"/>
    <lineage>
        <taxon>Eukaryota</taxon>
        <taxon>Metazoa</taxon>
        <taxon>Cnidaria</taxon>
        <taxon>Anthozoa</taxon>
        <taxon>Octocorallia</taxon>
        <taxon>Malacalcyonacea</taxon>
        <taxon>Plexauridae</taxon>
        <taxon>Paramuricea</taxon>
    </lineage>
</organism>
<protein>
    <submittedName>
        <fullName evidence="8">Tachykinin-like peptides receptor 86C</fullName>
    </submittedName>
</protein>
<keyword evidence="9" id="KW-1185">Reference proteome</keyword>
<feature type="non-terminal residue" evidence="8">
    <location>
        <position position="99"/>
    </location>
</feature>
<dbReference type="PANTHER" id="PTHR45695">
    <property type="entry name" value="LEUCOKININ RECEPTOR-RELATED"/>
    <property type="match status" value="1"/>
</dbReference>
<dbReference type="SUPFAM" id="SSF81321">
    <property type="entry name" value="Family A G protein-coupled receptor-like"/>
    <property type="match status" value="1"/>
</dbReference>
<dbReference type="InterPro" id="IPR017452">
    <property type="entry name" value="GPCR_Rhodpsn_7TM"/>
</dbReference>
<accession>A0A7D9M5L1</accession>
<evidence type="ECO:0000256" key="5">
    <source>
        <dbReference type="ARBA" id="ARBA00023136"/>
    </source>
</evidence>
<evidence type="ECO:0000256" key="1">
    <source>
        <dbReference type="ARBA" id="ARBA00004141"/>
    </source>
</evidence>